<dbReference type="EMBL" id="LT629754">
    <property type="protein sequence ID" value="SDS73929.1"/>
    <property type="molecule type" value="Genomic_DNA"/>
</dbReference>
<sequence length="266" mass="31504">MVCFLVPVKSKKLSSDWDKFSELVERSLKSINGQKDKDFQIVVTCHELPTNKFEHPKVHYVQVEFDVPTLTNEDWEKDRQLKEGDKARKIQVAHKYATDNFNVDYFMVVDSDDCIHNGISKYVNSMIKNNEPGWYVNKGYFYTEGSKLAWMIRSNFNVRCGTCIIIRNDLFEQIIVKDPYLYYFHEKIELENNLKLKPYPKAAALYSMANGENHYMSQSKMMNLVNQTKFFTMDHIKSVYSKLSRYRPRRIGNSFKKSFNFYHINQ</sequence>
<protein>
    <recommendedName>
        <fullName evidence="3">Glycosyl transferase family 2</fullName>
    </recommendedName>
</protein>
<organism evidence="1 2">
    <name type="scientific">Maribacter dokdonensis</name>
    <dbReference type="NCBI Taxonomy" id="320912"/>
    <lineage>
        <taxon>Bacteria</taxon>
        <taxon>Pseudomonadati</taxon>
        <taxon>Bacteroidota</taxon>
        <taxon>Flavobacteriia</taxon>
        <taxon>Flavobacteriales</taxon>
        <taxon>Flavobacteriaceae</taxon>
        <taxon>Maribacter</taxon>
    </lineage>
</organism>
<evidence type="ECO:0000313" key="2">
    <source>
        <dbReference type="Proteomes" id="UP000199574"/>
    </source>
</evidence>
<evidence type="ECO:0000313" key="1">
    <source>
        <dbReference type="EMBL" id="SDS73929.1"/>
    </source>
</evidence>
<dbReference type="GeneID" id="90593877"/>
<accession>A0ABY0UIL6</accession>
<evidence type="ECO:0008006" key="3">
    <source>
        <dbReference type="Google" id="ProtNLM"/>
    </source>
</evidence>
<gene>
    <name evidence="1" type="ORF">SAMN05192545_1962</name>
</gene>
<reference evidence="1 2" key="1">
    <citation type="submission" date="2016-10" db="EMBL/GenBank/DDBJ databases">
        <authorList>
            <person name="Varghese N."/>
            <person name="Submissions S."/>
        </authorList>
    </citation>
    <scope>NUCLEOTIDE SEQUENCE [LARGE SCALE GENOMIC DNA]</scope>
    <source>
        <strain evidence="1 2">MAR_2009_60</strain>
    </source>
</reference>
<keyword evidence="2" id="KW-1185">Reference proteome</keyword>
<proteinExistence type="predicted"/>
<dbReference type="InterPro" id="IPR029044">
    <property type="entry name" value="Nucleotide-diphossugar_trans"/>
</dbReference>
<dbReference type="RefSeq" id="WP_091605371.1">
    <property type="nucleotide sequence ID" value="NZ_LT629754.1"/>
</dbReference>
<dbReference type="SUPFAM" id="SSF53448">
    <property type="entry name" value="Nucleotide-diphospho-sugar transferases"/>
    <property type="match status" value="1"/>
</dbReference>
<name>A0ABY0UIL6_9FLAO</name>
<dbReference type="Proteomes" id="UP000199574">
    <property type="component" value="Chromosome I"/>
</dbReference>